<keyword evidence="2" id="KW-1185">Reference proteome</keyword>
<dbReference type="AlphaFoldDB" id="C1H6V6"/>
<dbReference type="GeneID" id="9094817"/>
<organism evidence="1 2">
    <name type="scientific">Paracoccidioides lutzii (strain ATCC MYA-826 / Pb01)</name>
    <name type="common">Paracoccidioides brasiliensis</name>
    <dbReference type="NCBI Taxonomy" id="502779"/>
    <lineage>
        <taxon>Eukaryota</taxon>
        <taxon>Fungi</taxon>
        <taxon>Dikarya</taxon>
        <taxon>Ascomycota</taxon>
        <taxon>Pezizomycotina</taxon>
        <taxon>Eurotiomycetes</taxon>
        <taxon>Eurotiomycetidae</taxon>
        <taxon>Onygenales</taxon>
        <taxon>Ajellomycetaceae</taxon>
        <taxon>Paracoccidioides</taxon>
    </lineage>
</organism>
<evidence type="ECO:0000313" key="2">
    <source>
        <dbReference type="Proteomes" id="UP000002059"/>
    </source>
</evidence>
<proteinExistence type="predicted"/>
<dbReference type="KEGG" id="pbl:PAAG_06497"/>
<gene>
    <name evidence="1" type="ORF">PAAG_06497</name>
</gene>
<reference evidence="1 2" key="1">
    <citation type="journal article" date="2011" name="PLoS Genet.">
        <title>Comparative genomic analysis of human fungal pathogens causing paracoccidioidomycosis.</title>
        <authorList>
            <person name="Desjardins C.A."/>
            <person name="Champion M.D."/>
            <person name="Holder J.W."/>
            <person name="Muszewska A."/>
            <person name="Goldberg J."/>
            <person name="Bailao A.M."/>
            <person name="Brigido M.M."/>
            <person name="Ferreira M.E."/>
            <person name="Garcia A.M."/>
            <person name="Grynberg M."/>
            <person name="Gujja S."/>
            <person name="Heiman D.I."/>
            <person name="Henn M.R."/>
            <person name="Kodira C.D."/>
            <person name="Leon-Narvaez H."/>
            <person name="Longo L.V."/>
            <person name="Ma L.J."/>
            <person name="Malavazi I."/>
            <person name="Matsuo A.L."/>
            <person name="Morais F.V."/>
            <person name="Pereira M."/>
            <person name="Rodriguez-Brito S."/>
            <person name="Sakthikumar S."/>
            <person name="Salem-Izacc S.M."/>
            <person name="Sykes S.M."/>
            <person name="Teixeira M.M."/>
            <person name="Vallejo M.C."/>
            <person name="Walter M.E."/>
            <person name="Yandava C."/>
            <person name="Young S."/>
            <person name="Zeng Q."/>
            <person name="Zucker J."/>
            <person name="Felipe M.S."/>
            <person name="Goldman G.H."/>
            <person name="Haas B.J."/>
            <person name="McEwen J.G."/>
            <person name="Nino-Vega G."/>
            <person name="Puccia R."/>
            <person name="San-Blas G."/>
            <person name="Soares C.M."/>
            <person name="Birren B.W."/>
            <person name="Cuomo C.A."/>
        </authorList>
    </citation>
    <scope>NUCLEOTIDE SEQUENCE [LARGE SCALE GENOMIC DNA]</scope>
    <source>
        <strain evidence="2">ATCC MYA-826 / Pb01</strain>
    </source>
</reference>
<protein>
    <submittedName>
        <fullName evidence="1">Uncharacterized protein</fullName>
    </submittedName>
</protein>
<dbReference type="Proteomes" id="UP000002059">
    <property type="component" value="Partially assembled WGS sequence"/>
</dbReference>
<evidence type="ECO:0000313" key="1">
    <source>
        <dbReference type="EMBL" id="EEH35450.2"/>
    </source>
</evidence>
<name>C1H6V6_PARBA</name>
<dbReference type="RefSeq" id="XP_002791758.2">
    <property type="nucleotide sequence ID" value="XM_002791712.2"/>
</dbReference>
<dbReference type="HOGENOM" id="CLU_2831829_0_0_1"/>
<dbReference type="EMBL" id="KN294009">
    <property type="protein sequence ID" value="EEH35450.2"/>
    <property type="molecule type" value="Genomic_DNA"/>
</dbReference>
<accession>C1H6V6</accession>
<sequence length="66" mass="7678">MAQETTRATFSRVGRETQCIEDEAEEGEGWWDGGPEHKRVGIRKRVWKLQQEELEANEDDDVVFAK</sequence>
<dbReference type="VEuPathDB" id="FungiDB:PAAG_06497"/>